<evidence type="ECO:0000256" key="1">
    <source>
        <dbReference type="SAM" id="MobiDB-lite"/>
    </source>
</evidence>
<keyword evidence="3" id="KW-1185">Reference proteome</keyword>
<dbReference type="Proteomes" id="UP000002725">
    <property type="component" value="Plasmid pPAES01"/>
</dbReference>
<dbReference type="AlphaFoldDB" id="B4S9M0"/>
<sequence>MIDLSLPVLKEPVKRCFRIPGDLSDEFELYVEAARQKEPAADESVVLEAILRSHLKRDRGFRSWLQKRRRAQKQEDSGMAGQHSSTNGYGQ</sequence>
<dbReference type="EMBL" id="CP001109">
    <property type="protein sequence ID" value="ACF47347.1"/>
    <property type="molecule type" value="Genomic_DNA"/>
</dbReference>
<dbReference type="KEGG" id="paa:Paes_2356"/>
<name>B4S9M0_PROA2</name>
<feature type="compositionally biased region" description="Polar residues" evidence="1">
    <location>
        <begin position="82"/>
        <end position="91"/>
    </location>
</feature>
<organism evidence="2 3">
    <name type="scientific">Prosthecochloris aestuarii (strain DSM 271 / SK 413)</name>
    <dbReference type="NCBI Taxonomy" id="290512"/>
    <lineage>
        <taxon>Bacteria</taxon>
        <taxon>Pseudomonadati</taxon>
        <taxon>Chlorobiota</taxon>
        <taxon>Chlorobiia</taxon>
        <taxon>Chlorobiales</taxon>
        <taxon>Chlorobiaceae</taxon>
        <taxon>Prosthecochloris</taxon>
    </lineage>
</organism>
<proteinExistence type="predicted"/>
<reference evidence="2" key="1">
    <citation type="submission" date="2008-06" db="EMBL/GenBank/DDBJ databases">
        <title>Complete sequence of plasmid of Prosthecochloris aestuarii DSM 271.</title>
        <authorList>
            <consortium name="US DOE Joint Genome Institute"/>
            <person name="Lucas S."/>
            <person name="Copeland A."/>
            <person name="Lapidus A."/>
            <person name="Glavina del Rio T."/>
            <person name="Dalin E."/>
            <person name="Tice H."/>
            <person name="Bruce D."/>
            <person name="Goodwin L."/>
            <person name="Pitluck S."/>
            <person name="Schmutz J."/>
            <person name="Larimer F."/>
            <person name="Land M."/>
            <person name="Hauser L."/>
            <person name="Kyrpides N."/>
            <person name="Anderson I."/>
            <person name="Liu Z."/>
            <person name="Li T."/>
            <person name="Zhao F."/>
            <person name="Overmann J."/>
            <person name="Bryant D.A."/>
            <person name="Richardson P."/>
        </authorList>
    </citation>
    <scope>NUCLEOTIDE SEQUENCE [LARGE SCALE GENOMIC DNA]</scope>
    <source>
        <strain evidence="2">DSM 271</strain>
        <plasmid evidence="2">pPAES01</plasmid>
    </source>
</reference>
<gene>
    <name evidence="2" type="ordered locus">Paes_2356</name>
</gene>
<feature type="region of interest" description="Disordered" evidence="1">
    <location>
        <begin position="63"/>
        <end position="91"/>
    </location>
</feature>
<evidence type="ECO:0000313" key="2">
    <source>
        <dbReference type="EMBL" id="ACF47347.1"/>
    </source>
</evidence>
<dbReference type="Pfam" id="PF10038">
    <property type="entry name" value="DUF2274"/>
    <property type="match status" value="1"/>
</dbReference>
<evidence type="ECO:0000313" key="3">
    <source>
        <dbReference type="Proteomes" id="UP000002725"/>
    </source>
</evidence>
<dbReference type="eggNOG" id="COG5639">
    <property type="taxonomic scope" value="Bacteria"/>
</dbReference>
<protein>
    <submittedName>
        <fullName evidence="2">Uncharacterized protein</fullName>
    </submittedName>
</protein>
<keyword evidence="2" id="KW-0614">Plasmid</keyword>
<geneLocation type="plasmid" evidence="2 3">
    <name>pPAES01</name>
</geneLocation>
<dbReference type="RefSeq" id="WP_012509552.1">
    <property type="nucleotide sequence ID" value="NC_011061.1"/>
</dbReference>
<accession>B4S9M0</accession>
<dbReference type="HOGENOM" id="CLU_2424519_0_0_10"/>
<dbReference type="InterPro" id="IPR018733">
    <property type="entry name" value="DUF2274"/>
</dbReference>